<dbReference type="EMBL" id="CP003332">
    <property type="protein sequence ID" value="AFJ61954.1"/>
    <property type="molecule type" value="Genomic_DNA"/>
</dbReference>
<dbReference type="KEGG" id="bya:BANAU_1764"/>
<name>I2C5N0_BACAY</name>
<accession>I2C5N0</accession>
<dbReference type="Proteomes" id="UP000002878">
    <property type="component" value="Chromosome"/>
</dbReference>
<sequence length="294" mass="34911">MKNKLEKLLLEKGLCEFHIKEMKETKNISEYPYELYYDEVGNSEKLYRDVPLKKIKSLGFRGTSGVSWFDHACYNGTDNIDIGRCEKAFEFLKKQSLEEFHTYYQHSPVKLVHYEDDDFYAVYGDGTHRTIWAKITGAPTIYAQVTRARKNPSLYKSYLRFKELESQINRYFKENDLSWGVKKSQHYSEILYKGMPVTLYSIDPPYSFKRSSYSLNDQKLDTWNKELNEFMIEFEESLRYRKIFRNVMKITPGKLEHKLFSFIEKISESWSAANGKARIIKQGFDMYCIDKQII</sequence>
<dbReference type="AlphaFoldDB" id="I2C5N0"/>
<organism evidence="1 2">
    <name type="scientific">Bacillus amyloliquefaciens (strain Y2)</name>
    <name type="common">Bacillus amyloliquefaciens subsp. plantarum (strain B9601-Y2)</name>
    <dbReference type="NCBI Taxonomy" id="1155777"/>
    <lineage>
        <taxon>Bacteria</taxon>
        <taxon>Bacillati</taxon>
        <taxon>Bacillota</taxon>
        <taxon>Bacilli</taxon>
        <taxon>Bacillales</taxon>
        <taxon>Bacillaceae</taxon>
        <taxon>Bacillus</taxon>
        <taxon>Bacillus amyloliquefaciens group</taxon>
    </lineage>
</organism>
<gene>
    <name evidence="1" type="ORF">MUS_1987</name>
</gene>
<dbReference type="RefSeq" id="WP_014417896.1">
    <property type="nucleotide sequence ID" value="NC_017061.1"/>
</dbReference>
<protein>
    <submittedName>
        <fullName evidence="1">NADH dehydrogenase subunit 6</fullName>
    </submittedName>
</protein>
<proteinExistence type="predicted"/>
<dbReference type="KEGG" id="bqy:MUS_1987"/>
<reference evidence="1 2" key="1">
    <citation type="journal article" date="2012" name="J. Biotechnol.">
        <title>Genome sequence of the plant growth promoting strain Bacillus amyloliquefaciens subsp. plantarum B9601-Y2 and expression of mersacidin and other secondary metabolites.</title>
        <authorList>
            <person name="He P."/>
            <person name="Hao K."/>
            <person name="Blom J."/>
            <person name="Ruckert C."/>
            <person name="Vater J."/>
            <person name="Mao Z."/>
            <person name="Wu Y."/>
            <person name="Hou M."/>
            <person name="He P."/>
            <person name="He Y."/>
            <person name="Borriss R."/>
        </authorList>
    </citation>
    <scope>NUCLEOTIDE SEQUENCE [LARGE SCALE GENOMIC DNA]</scope>
    <source>
        <strain evidence="1">Y2</strain>
    </source>
</reference>
<evidence type="ECO:0000313" key="1">
    <source>
        <dbReference type="EMBL" id="AFJ61954.1"/>
    </source>
</evidence>
<dbReference type="PATRIC" id="fig|1126211.3.peg.1888"/>
<dbReference type="HOGENOM" id="CLU_945428_0_0_9"/>
<evidence type="ECO:0000313" key="2">
    <source>
        <dbReference type="Proteomes" id="UP000002878"/>
    </source>
</evidence>